<keyword evidence="2" id="KW-1185">Reference proteome</keyword>
<comment type="caution">
    <text evidence="1">The sequence shown here is derived from an EMBL/GenBank/DDBJ whole genome shotgun (WGS) entry which is preliminary data.</text>
</comment>
<proteinExistence type="predicted"/>
<dbReference type="EMBL" id="SPHZ02000011">
    <property type="protein sequence ID" value="KAF0892870.1"/>
    <property type="molecule type" value="Genomic_DNA"/>
</dbReference>
<organism evidence="1 2">
    <name type="scientific">Oryza meyeriana var. granulata</name>
    <dbReference type="NCBI Taxonomy" id="110450"/>
    <lineage>
        <taxon>Eukaryota</taxon>
        <taxon>Viridiplantae</taxon>
        <taxon>Streptophyta</taxon>
        <taxon>Embryophyta</taxon>
        <taxon>Tracheophyta</taxon>
        <taxon>Spermatophyta</taxon>
        <taxon>Magnoliopsida</taxon>
        <taxon>Liliopsida</taxon>
        <taxon>Poales</taxon>
        <taxon>Poaceae</taxon>
        <taxon>BOP clade</taxon>
        <taxon>Oryzoideae</taxon>
        <taxon>Oryzeae</taxon>
        <taxon>Oryzinae</taxon>
        <taxon>Oryza</taxon>
        <taxon>Oryza meyeriana</taxon>
    </lineage>
</organism>
<accession>A0A6G1BY44</accession>
<reference evidence="1 2" key="1">
    <citation type="submission" date="2019-11" db="EMBL/GenBank/DDBJ databases">
        <title>Whole genome sequence of Oryza granulata.</title>
        <authorList>
            <person name="Li W."/>
        </authorList>
    </citation>
    <scope>NUCLEOTIDE SEQUENCE [LARGE SCALE GENOMIC DNA]</scope>
    <source>
        <strain evidence="2">cv. Menghai</strain>
        <tissue evidence="1">Leaf</tissue>
    </source>
</reference>
<name>A0A6G1BY44_9ORYZ</name>
<gene>
    <name evidence="1" type="ORF">E2562_018653</name>
</gene>
<protein>
    <submittedName>
        <fullName evidence="1">Uncharacterized protein</fullName>
    </submittedName>
</protein>
<evidence type="ECO:0000313" key="2">
    <source>
        <dbReference type="Proteomes" id="UP000479710"/>
    </source>
</evidence>
<dbReference type="AlphaFoldDB" id="A0A6G1BY44"/>
<evidence type="ECO:0000313" key="1">
    <source>
        <dbReference type="EMBL" id="KAF0892870.1"/>
    </source>
</evidence>
<dbReference type="Proteomes" id="UP000479710">
    <property type="component" value="Unassembled WGS sequence"/>
</dbReference>
<sequence length="77" mass="8287">MDSDVTAIVSINALSDDKIRLDVGAVLDGSILERRDEEVMVSGGAVLQRSSTSGRLLPRSSLMLRSQRCARKGLEAL</sequence>